<proteinExistence type="predicted"/>
<accession>A0A6P1NW73</accession>
<dbReference type="RefSeq" id="WP_160691858.1">
    <property type="nucleotide sequence ID" value="NZ_CP047897.1"/>
</dbReference>
<organism evidence="1 2">
    <name type="scientific">Nibribacter ruber</name>
    <dbReference type="NCBI Taxonomy" id="2698458"/>
    <lineage>
        <taxon>Bacteria</taxon>
        <taxon>Pseudomonadati</taxon>
        <taxon>Bacteroidota</taxon>
        <taxon>Cytophagia</taxon>
        <taxon>Cytophagales</taxon>
        <taxon>Hymenobacteraceae</taxon>
        <taxon>Nibribacter</taxon>
    </lineage>
</organism>
<evidence type="ECO:0000313" key="2">
    <source>
        <dbReference type="Proteomes" id="UP000464214"/>
    </source>
</evidence>
<evidence type="ECO:0000313" key="1">
    <source>
        <dbReference type="EMBL" id="QHL87957.1"/>
    </source>
</evidence>
<reference evidence="1 2" key="1">
    <citation type="submission" date="2020-01" db="EMBL/GenBank/DDBJ databases">
        <authorList>
            <person name="Kim M."/>
        </authorList>
    </citation>
    <scope>NUCLEOTIDE SEQUENCE [LARGE SCALE GENOMIC DNA]</scope>
    <source>
        <strain evidence="1 2">BT10</strain>
    </source>
</reference>
<dbReference type="Proteomes" id="UP000464214">
    <property type="component" value="Chromosome"/>
</dbReference>
<gene>
    <name evidence="1" type="ORF">GU926_11155</name>
</gene>
<sequence length="66" mass="7077">MPRGAMAQSNFNSPTQQIAQVANDPAGFPSFAEAIRPVILESIPHVTLPPPISGRDIGILHQTFLI</sequence>
<name>A0A6P1NW73_9BACT</name>
<protein>
    <submittedName>
        <fullName evidence="1">Uncharacterized protein</fullName>
    </submittedName>
</protein>
<dbReference type="AlphaFoldDB" id="A0A6P1NW73"/>
<dbReference type="KEGG" id="nib:GU926_11155"/>
<dbReference type="EMBL" id="CP047897">
    <property type="protein sequence ID" value="QHL87957.1"/>
    <property type="molecule type" value="Genomic_DNA"/>
</dbReference>
<keyword evidence="2" id="KW-1185">Reference proteome</keyword>